<dbReference type="PANTHER" id="PTHR10224:SF17">
    <property type="entry name" value="DJ-1_PFPI DOMAIN-CONTAINING PROTEIN"/>
    <property type="match status" value="1"/>
</dbReference>
<dbReference type="FunFam" id="3.40.50.880:FF:000035">
    <property type="entry name" value="ES1 protein homolog, mitochondrial isoform X1"/>
    <property type="match status" value="1"/>
</dbReference>
<sequence length="252" mass="27136">MWLSRGLVLSRVRYPRALHSAAARPHPSVALVLSGCGVYGGVEGHEHVVWILVHLSRVGAAVQVYAPNIPQMHVIDHARGEPAVESRNVLVESARIARGRVVDLNKLQAQDHDAVIFPGGFGAAKNLSSFAVDGKDCKVITDVERVLKDFHQAGKPIGLCCIAPVLVARVLPGVEVTVGQEEEEGGKWPYPGTAEAIRCMGGKHFPGDVHQAHVDMKNKIVTTPAFMCETHLHHIFDGIGAMVADVIRLSGK</sequence>
<name>A0A4W3JZ94_CALMI</name>
<evidence type="ECO:0000313" key="5">
    <source>
        <dbReference type="Proteomes" id="UP000314986"/>
    </source>
</evidence>
<reference evidence="4" key="5">
    <citation type="submission" date="2025-09" db="UniProtKB">
        <authorList>
            <consortium name="Ensembl"/>
        </authorList>
    </citation>
    <scope>IDENTIFICATION</scope>
</reference>
<keyword evidence="2" id="KW-0809">Transit peptide</keyword>
<reference evidence="5" key="2">
    <citation type="journal article" date="2007" name="PLoS Biol.">
        <title>Survey sequencing and comparative analysis of the elephant shark (Callorhinchus milii) genome.</title>
        <authorList>
            <person name="Venkatesh B."/>
            <person name="Kirkness E.F."/>
            <person name="Loh Y.H."/>
            <person name="Halpern A.L."/>
            <person name="Lee A.P."/>
            <person name="Johnson J."/>
            <person name="Dandona N."/>
            <person name="Viswanathan L.D."/>
            <person name="Tay A."/>
            <person name="Venter J.C."/>
            <person name="Strausberg R.L."/>
            <person name="Brenner S."/>
        </authorList>
    </citation>
    <scope>NUCLEOTIDE SEQUENCE [LARGE SCALE GENOMIC DNA]</scope>
</reference>
<reference evidence="5" key="1">
    <citation type="journal article" date="2006" name="Science">
        <title>Ancient noncoding elements conserved in the human genome.</title>
        <authorList>
            <person name="Venkatesh B."/>
            <person name="Kirkness E.F."/>
            <person name="Loh Y.H."/>
            <person name="Halpern A.L."/>
            <person name="Lee A.P."/>
            <person name="Johnson J."/>
            <person name="Dandona N."/>
            <person name="Viswanathan L.D."/>
            <person name="Tay A."/>
            <person name="Venter J.C."/>
            <person name="Strausberg R.L."/>
            <person name="Brenner S."/>
        </authorList>
    </citation>
    <scope>NUCLEOTIDE SEQUENCE [LARGE SCALE GENOMIC DNA]</scope>
</reference>
<accession>A0A4W3JZ94</accession>
<dbReference type="GeneTree" id="ENSGT00390000003706"/>
<evidence type="ECO:0000256" key="3">
    <source>
        <dbReference type="ARBA" id="ARBA00023128"/>
    </source>
</evidence>
<evidence type="ECO:0000256" key="1">
    <source>
        <dbReference type="ARBA" id="ARBA00004173"/>
    </source>
</evidence>
<protein>
    <submittedName>
        <fullName evidence="4">Glutamine amidotransferase class 1 domain containing 3</fullName>
    </submittedName>
</protein>
<organism evidence="4 5">
    <name type="scientific">Callorhinchus milii</name>
    <name type="common">Ghost shark</name>
    <dbReference type="NCBI Taxonomy" id="7868"/>
    <lineage>
        <taxon>Eukaryota</taxon>
        <taxon>Metazoa</taxon>
        <taxon>Chordata</taxon>
        <taxon>Craniata</taxon>
        <taxon>Vertebrata</taxon>
        <taxon>Chondrichthyes</taxon>
        <taxon>Holocephali</taxon>
        <taxon>Chimaeriformes</taxon>
        <taxon>Callorhinchidae</taxon>
        <taxon>Callorhinchus</taxon>
    </lineage>
</organism>
<keyword evidence="3" id="KW-0496">Mitochondrion</keyword>
<dbReference type="Ensembl" id="ENSCMIT00000044165.1">
    <property type="protein sequence ID" value="ENSCMIP00000043543.1"/>
    <property type="gene ID" value="ENSCMIG00000018055.1"/>
</dbReference>
<dbReference type="OMA" id="AQVQCFA"/>
<comment type="subcellular location">
    <subcellularLocation>
        <location evidence="1">Mitochondrion</location>
    </subcellularLocation>
</comment>
<dbReference type="Proteomes" id="UP000314986">
    <property type="component" value="Unassembled WGS sequence"/>
</dbReference>
<dbReference type="AlphaFoldDB" id="A0A4W3JZ94"/>
<reference evidence="5" key="3">
    <citation type="journal article" date="2014" name="Nature">
        <title>Elephant shark genome provides unique insights into gnathostome evolution.</title>
        <authorList>
            <consortium name="International Elephant Shark Genome Sequencing Consortium"/>
            <person name="Venkatesh B."/>
            <person name="Lee A.P."/>
            <person name="Ravi V."/>
            <person name="Maurya A.K."/>
            <person name="Lian M.M."/>
            <person name="Swann J.B."/>
            <person name="Ohta Y."/>
            <person name="Flajnik M.F."/>
            <person name="Sutoh Y."/>
            <person name="Kasahara M."/>
            <person name="Hoon S."/>
            <person name="Gangu V."/>
            <person name="Roy S.W."/>
            <person name="Irimia M."/>
            <person name="Korzh V."/>
            <person name="Kondrychyn I."/>
            <person name="Lim Z.W."/>
            <person name="Tay B.H."/>
            <person name="Tohari S."/>
            <person name="Kong K.W."/>
            <person name="Ho S."/>
            <person name="Lorente-Galdos B."/>
            <person name="Quilez J."/>
            <person name="Marques-Bonet T."/>
            <person name="Raney B.J."/>
            <person name="Ingham P.W."/>
            <person name="Tay A."/>
            <person name="Hillier L.W."/>
            <person name="Minx P."/>
            <person name="Boehm T."/>
            <person name="Wilson R.K."/>
            <person name="Brenner S."/>
            <person name="Warren W.C."/>
        </authorList>
    </citation>
    <scope>NUCLEOTIDE SEQUENCE [LARGE SCALE GENOMIC DNA]</scope>
</reference>
<dbReference type="InterPro" id="IPR029062">
    <property type="entry name" value="Class_I_gatase-like"/>
</dbReference>
<dbReference type="SUPFAM" id="SSF52317">
    <property type="entry name" value="Class I glutamine amidotransferase-like"/>
    <property type="match status" value="1"/>
</dbReference>
<dbReference type="Gene3D" id="3.40.50.880">
    <property type="match status" value="1"/>
</dbReference>
<keyword evidence="5" id="KW-1185">Reference proteome</keyword>
<evidence type="ECO:0000256" key="2">
    <source>
        <dbReference type="ARBA" id="ARBA00022946"/>
    </source>
</evidence>
<dbReference type="CDD" id="cd03133">
    <property type="entry name" value="GATase1_ES1"/>
    <property type="match status" value="1"/>
</dbReference>
<evidence type="ECO:0000313" key="4">
    <source>
        <dbReference type="Ensembl" id="ENSCMIP00000043543.1"/>
    </source>
</evidence>
<proteinExistence type="predicted"/>
<dbReference type="GO" id="GO:0005739">
    <property type="term" value="C:mitochondrion"/>
    <property type="evidence" value="ECO:0007669"/>
    <property type="project" value="UniProtKB-SubCell"/>
</dbReference>
<reference evidence="4" key="4">
    <citation type="submission" date="2025-08" db="UniProtKB">
        <authorList>
            <consortium name="Ensembl"/>
        </authorList>
    </citation>
    <scope>IDENTIFICATION</scope>
</reference>
<dbReference type="PANTHER" id="PTHR10224">
    <property type="entry name" value="ES1 PROTEIN HOMOLOG, MITOCHONDRIAL"/>
    <property type="match status" value="1"/>
</dbReference>
<dbReference type="NCBIfam" id="NF008747">
    <property type="entry name" value="PRK11780.1"/>
    <property type="match status" value="1"/>
</dbReference>
<dbReference type="InParanoid" id="A0A4W3JZ94"/>